<dbReference type="GO" id="GO:0004553">
    <property type="term" value="F:hydrolase activity, hydrolyzing O-glycosyl compounds"/>
    <property type="evidence" value="ECO:0007669"/>
    <property type="project" value="InterPro"/>
</dbReference>
<dbReference type="InterPro" id="IPR000757">
    <property type="entry name" value="Beta-glucanase-like"/>
</dbReference>
<dbReference type="EMBL" id="FOGG01000020">
    <property type="protein sequence ID" value="SER91827.1"/>
    <property type="molecule type" value="Genomic_DNA"/>
</dbReference>
<evidence type="ECO:0000259" key="2">
    <source>
        <dbReference type="PROSITE" id="PS51762"/>
    </source>
</evidence>
<dbReference type="Gene3D" id="2.60.120.200">
    <property type="match status" value="1"/>
</dbReference>
<sequence>MKKKIFMGMGMMMLLACSTKMSLERKSFLSKSKTEKTIAEKPEWKMVFSDDFRSQGYFDSTKWSFCSRQPAAWSRYLTASPKYAYQRNGKLVLRMDNAVIAEDNIPYHSGGIQSSGKFSIRYGKIEVRAKFKKGQGSWPAIWMMPEKPTAYGSWPKSGEIDIMEHVNNEEVVHQTIHNARVTSSNGTSTSTHRAKYNANSYNTYGIIWNASAIDFYINGTFQYRYEKGVGTSPIGWPFDKPFYIILNQSGAVGWPGPAKAEDLPFEMQVDWVNVYSRE</sequence>
<dbReference type="CDD" id="cd08023">
    <property type="entry name" value="GH16_laminarinase_like"/>
    <property type="match status" value="1"/>
</dbReference>
<dbReference type="AlphaFoldDB" id="A0A1H9T442"/>
<name>A0A1H9T442_9SPHI</name>
<dbReference type="GO" id="GO:0005975">
    <property type="term" value="P:carbohydrate metabolic process"/>
    <property type="evidence" value="ECO:0007669"/>
    <property type="project" value="InterPro"/>
</dbReference>
<proteinExistence type="inferred from homology"/>
<dbReference type="OrthoDB" id="9809583at2"/>
<evidence type="ECO:0000313" key="4">
    <source>
        <dbReference type="Proteomes" id="UP000199572"/>
    </source>
</evidence>
<dbReference type="PROSITE" id="PS51762">
    <property type="entry name" value="GH16_2"/>
    <property type="match status" value="1"/>
</dbReference>
<evidence type="ECO:0000256" key="1">
    <source>
        <dbReference type="ARBA" id="ARBA00006865"/>
    </source>
</evidence>
<protein>
    <submittedName>
        <fullName evidence="3">Glycosyl hydrolases family 16</fullName>
    </submittedName>
</protein>
<organism evidence="3 4">
    <name type="scientific">Pedobacter rhizosphaerae</name>
    <dbReference type="NCBI Taxonomy" id="390241"/>
    <lineage>
        <taxon>Bacteria</taxon>
        <taxon>Pseudomonadati</taxon>
        <taxon>Bacteroidota</taxon>
        <taxon>Sphingobacteriia</taxon>
        <taxon>Sphingobacteriales</taxon>
        <taxon>Sphingobacteriaceae</taxon>
        <taxon>Pedobacter</taxon>
    </lineage>
</organism>
<dbReference type="RefSeq" id="WP_090886079.1">
    <property type="nucleotide sequence ID" value="NZ_FOGG01000020.1"/>
</dbReference>
<evidence type="ECO:0000313" key="3">
    <source>
        <dbReference type="EMBL" id="SER91827.1"/>
    </source>
</evidence>
<dbReference type="InterPro" id="IPR013320">
    <property type="entry name" value="ConA-like_dom_sf"/>
</dbReference>
<keyword evidence="3" id="KW-0378">Hydrolase</keyword>
<dbReference type="InterPro" id="IPR050546">
    <property type="entry name" value="Glycosyl_Hydrlase_16"/>
</dbReference>
<gene>
    <name evidence="3" type="ORF">SAMN04488023_12078</name>
</gene>
<accession>A0A1H9T442</accession>
<dbReference type="SUPFAM" id="SSF49899">
    <property type="entry name" value="Concanavalin A-like lectins/glucanases"/>
    <property type="match status" value="1"/>
</dbReference>
<comment type="similarity">
    <text evidence="1">Belongs to the glycosyl hydrolase 16 family.</text>
</comment>
<keyword evidence="4" id="KW-1185">Reference proteome</keyword>
<dbReference type="PROSITE" id="PS51257">
    <property type="entry name" value="PROKAR_LIPOPROTEIN"/>
    <property type="match status" value="1"/>
</dbReference>
<dbReference type="PANTHER" id="PTHR10963">
    <property type="entry name" value="GLYCOSYL HYDROLASE-RELATED"/>
    <property type="match status" value="1"/>
</dbReference>
<dbReference type="STRING" id="390241.SAMN04488023_12078"/>
<dbReference type="Proteomes" id="UP000199572">
    <property type="component" value="Unassembled WGS sequence"/>
</dbReference>
<dbReference type="PANTHER" id="PTHR10963:SF55">
    <property type="entry name" value="GLYCOSIDE HYDROLASE FAMILY 16 PROTEIN"/>
    <property type="match status" value="1"/>
</dbReference>
<feature type="domain" description="GH16" evidence="2">
    <location>
        <begin position="34"/>
        <end position="278"/>
    </location>
</feature>
<reference evidence="3 4" key="1">
    <citation type="submission" date="2016-10" db="EMBL/GenBank/DDBJ databases">
        <authorList>
            <person name="de Groot N.N."/>
        </authorList>
    </citation>
    <scope>NUCLEOTIDE SEQUENCE [LARGE SCALE GENOMIC DNA]</scope>
    <source>
        <strain evidence="3 4">DSM 18610</strain>
    </source>
</reference>
<dbReference type="Pfam" id="PF00722">
    <property type="entry name" value="Glyco_hydro_16"/>
    <property type="match status" value="1"/>
</dbReference>